<evidence type="ECO:0000256" key="6">
    <source>
        <dbReference type="ARBA" id="ARBA00016853"/>
    </source>
</evidence>
<name>A0ABY5JR36_9BACI</name>
<evidence type="ECO:0000259" key="15">
    <source>
        <dbReference type="Pfam" id="PF07687"/>
    </source>
</evidence>
<sequence length="380" mass="41531">MKQNIEETLKECISLPSQNPPGHVNEVISWLENWAQGFGASIEVQKVEPFKSNILITLEFGSGPTLLFNTHMDVNNPEGQSWDSDPFIAKVKNNKIYGLGSCDAKGSLVCMMFAMQKLALNPNALAGKVILTAVMDEEAGGHGSFHLVKQNIKADGAVVGEPTNLNIAVAHKGTYMKKIRLKGVPAHSASPENGVNAIINTAYFILKIQELNKKLSEYKHPFLGSANANVTVINGGTRQNTIPGFCEIIFDRRLIPGETHEKADLELQKMMEELKAEVDNFVIESIETIVSTIPSETDINEKIVETACYSKKSLSSSNYEPTGFRAGCDMSKLVNYANIPTVIIGPGSLEQAHSPNEFVEIDQLYGAVSLYENIARGFLS</sequence>
<dbReference type="PANTHER" id="PTHR43808">
    <property type="entry name" value="ACETYLORNITHINE DEACETYLASE"/>
    <property type="match status" value="1"/>
</dbReference>
<gene>
    <name evidence="16" type="ORF">NP439_19795</name>
</gene>
<protein>
    <recommendedName>
        <fullName evidence="6">Probable succinyl-diaminopimelate desuccinylase</fullName>
        <ecNumber evidence="5">3.5.1.18</ecNumber>
    </recommendedName>
</protein>
<dbReference type="PANTHER" id="PTHR43808:SF8">
    <property type="entry name" value="PEPTIDASE M20 DIMERISATION DOMAIN-CONTAINING PROTEIN"/>
    <property type="match status" value="1"/>
</dbReference>
<comment type="cofactor">
    <cofactor evidence="1">
        <name>Co(2+)</name>
        <dbReference type="ChEBI" id="CHEBI:48828"/>
    </cofactor>
</comment>
<dbReference type="SUPFAM" id="SSF53187">
    <property type="entry name" value="Zn-dependent exopeptidases"/>
    <property type="match status" value="1"/>
</dbReference>
<dbReference type="EC" id="3.5.1.18" evidence="5"/>
<evidence type="ECO:0000313" key="16">
    <source>
        <dbReference type="EMBL" id="UUI02260.1"/>
    </source>
</evidence>
<reference evidence="16" key="1">
    <citation type="submission" date="2022-07" db="EMBL/GenBank/DDBJ databases">
        <title>FELIX.</title>
        <authorList>
            <person name="Wan K.H."/>
            <person name="Park S."/>
            <person name="Lawrence Q."/>
            <person name="Eichenberger J.P."/>
            <person name="Booth B.W."/>
            <person name="Piaggio A.J."/>
            <person name="Chandler J.C."/>
            <person name="Franklin A.B."/>
            <person name="Celniker S.E."/>
        </authorList>
    </citation>
    <scope>NUCLEOTIDE SEQUENCE</scope>
    <source>
        <strain evidence="16">QA-1986 374</strain>
    </source>
</reference>
<dbReference type="PROSITE" id="PS00759">
    <property type="entry name" value="ARGE_DAPE_CPG2_2"/>
    <property type="match status" value="1"/>
</dbReference>
<dbReference type="Pfam" id="PF07687">
    <property type="entry name" value="M20_dimer"/>
    <property type="match status" value="1"/>
</dbReference>
<accession>A0ABY5JR36</accession>
<evidence type="ECO:0000256" key="14">
    <source>
        <dbReference type="ARBA" id="ARBA00051301"/>
    </source>
</evidence>
<keyword evidence="10" id="KW-0862">Zinc</keyword>
<dbReference type="NCBIfam" id="TIGR01910">
    <property type="entry name" value="DapE-ArgE"/>
    <property type="match status" value="1"/>
</dbReference>
<evidence type="ECO:0000256" key="8">
    <source>
        <dbReference type="ARBA" id="ARBA00022723"/>
    </source>
</evidence>
<comment type="cofactor">
    <cofactor evidence="2">
        <name>Zn(2+)</name>
        <dbReference type="ChEBI" id="CHEBI:29105"/>
    </cofactor>
</comment>
<comment type="similarity">
    <text evidence="4">Belongs to the peptidase M20A family.</text>
</comment>
<comment type="pathway">
    <text evidence="3">Amino-acid biosynthesis; L-lysine biosynthesis via DAP pathway; LL-2,6-diaminopimelate from (S)-tetrahydrodipicolinate (succinylase route): step 3/3.</text>
</comment>
<dbReference type="InterPro" id="IPR050072">
    <property type="entry name" value="Peptidase_M20A"/>
</dbReference>
<feature type="domain" description="Peptidase M20 dimerisation" evidence="15">
    <location>
        <begin position="169"/>
        <end position="277"/>
    </location>
</feature>
<keyword evidence="12" id="KW-0457">Lysine biosynthesis</keyword>
<keyword evidence="17" id="KW-1185">Reference proteome</keyword>
<dbReference type="InterPro" id="IPR011650">
    <property type="entry name" value="Peptidase_M20_dimer"/>
</dbReference>
<evidence type="ECO:0000256" key="11">
    <source>
        <dbReference type="ARBA" id="ARBA00022915"/>
    </source>
</evidence>
<evidence type="ECO:0000256" key="5">
    <source>
        <dbReference type="ARBA" id="ARBA00011921"/>
    </source>
</evidence>
<dbReference type="SUPFAM" id="SSF55031">
    <property type="entry name" value="Bacterial exopeptidase dimerisation domain"/>
    <property type="match status" value="1"/>
</dbReference>
<evidence type="ECO:0000256" key="12">
    <source>
        <dbReference type="ARBA" id="ARBA00023154"/>
    </source>
</evidence>
<comment type="catalytic activity">
    <reaction evidence="14">
        <text>N-succinyl-(2S,6S)-2,6-diaminopimelate + H2O = (2S,6S)-2,6-diaminopimelate + succinate</text>
        <dbReference type="Rhea" id="RHEA:22608"/>
        <dbReference type="ChEBI" id="CHEBI:15377"/>
        <dbReference type="ChEBI" id="CHEBI:30031"/>
        <dbReference type="ChEBI" id="CHEBI:57609"/>
        <dbReference type="ChEBI" id="CHEBI:58087"/>
        <dbReference type="EC" id="3.5.1.18"/>
    </reaction>
</comment>
<keyword evidence="7" id="KW-0028">Amino-acid biosynthesis</keyword>
<dbReference type="Gene3D" id="3.30.70.360">
    <property type="match status" value="1"/>
</dbReference>
<dbReference type="Gene3D" id="3.40.630.10">
    <property type="entry name" value="Zn peptidases"/>
    <property type="match status" value="1"/>
</dbReference>
<dbReference type="InterPro" id="IPR002933">
    <property type="entry name" value="Peptidase_M20"/>
</dbReference>
<proteinExistence type="inferred from homology"/>
<evidence type="ECO:0000313" key="17">
    <source>
        <dbReference type="Proteomes" id="UP001059773"/>
    </source>
</evidence>
<evidence type="ECO:0000256" key="7">
    <source>
        <dbReference type="ARBA" id="ARBA00022605"/>
    </source>
</evidence>
<dbReference type="Pfam" id="PF01546">
    <property type="entry name" value="Peptidase_M20"/>
    <property type="match status" value="1"/>
</dbReference>
<dbReference type="EMBL" id="CP101914">
    <property type="protein sequence ID" value="UUI02260.1"/>
    <property type="molecule type" value="Genomic_DNA"/>
</dbReference>
<dbReference type="InterPro" id="IPR036264">
    <property type="entry name" value="Bact_exopeptidase_dim_dom"/>
</dbReference>
<dbReference type="InterPro" id="IPR010182">
    <property type="entry name" value="ArgE/DapE"/>
</dbReference>
<evidence type="ECO:0000256" key="13">
    <source>
        <dbReference type="ARBA" id="ARBA00023285"/>
    </source>
</evidence>
<keyword evidence="9" id="KW-0378">Hydrolase</keyword>
<keyword evidence="8" id="KW-0479">Metal-binding</keyword>
<evidence type="ECO:0000256" key="2">
    <source>
        <dbReference type="ARBA" id="ARBA00001947"/>
    </source>
</evidence>
<dbReference type="InterPro" id="IPR001261">
    <property type="entry name" value="ArgE/DapE_CS"/>
</dbReference>
<evidence type="ECO:0000256" key="3">
    <source>
        <dbReference type="ARBA" id="ARBA00005130"/>
    </source>
</evidence>
<dbReference type="CDD" id="cd08659">
    <property type="entry name" value="M20_ArgE_DapE-like"/>
    <property type="match status" value="1"/>
</dbReference>
<keyword evidence="11" id="KW-0220">Diaminopimelate biosynthesis</keyword>
<evidence type="ECO:0000256" key="1">
    <source>
        <dbReference type="ARBA" id="ARBA00001941"/>
    </source>
</evidence>
<evidence type="ECO:0000256" key="4">
    <source>
        <dbReference type="ARBA" id="ARBA00006247"/>
    </source>
</evidence>
<dbReference type="Proteomes" id="UP001059773">
    <property type="component" value="Chromosome"/>
</dbReference>
<dbReference type="RefSeq" id="WP_256707510.1">
    <property type="nucleotide sequence ID" value="NZ_CP101914.1"/>
</dbReference>
<keyword evidence="13" id="KW-0170">Cobalt</keyword>
<evidence type="ECO:0000256" key="9">
    <source>
        <dbReference type="ARBA" id="ARBA00022801"/>
    </source>
</evidence>
<organism evidence="16 17">
    <name type="scientific">Oceanobacillus jeddahense</name>
    <dbReference type="NCBI Taxonomy" id="1462527"/>
    <lineage>
        <taxon>Bacteria</taxon>
        <taxon>Bacillati</taxon>
        <taxon>Bacillota</taxon>
        <taxon>Bacilli</taxon>
        <taxon>Bacillales</taxon>
        <taxon>Bacillaceae</taxon>
        <taxon>Oceanobacillus</taxon>
    </lineage>
</organism>
<evidence type="ECO:0000256" key="10">
    <source>
        <dbReference type="ARBA" id="ARBA00022833"/>
    </source>
</evidence>